<accession>A0ABS3LEF1</accession>
<dbReference type="EMBL" id="JAFREM010000029">
    <property type="protein sequence ID" value="MBO1308018.1"/>
    <property type="molecule type" value="Genomic_DNA"/>
</dbReference>
<dbReference type="RefSeq" id="WP_207675008.1">
    <property type="nucleotide sequence ID" value="NZ_JAFREM010000029.1"/>
</dbReference>
<evidence type="ECO:0000256" key="5">
    <source>
        <dbReference type="ARBA" id="ARBA00022741"/>
    </source>
</evidence>
<evidence type="ECO:0000256" key="7">
    <source>
        <dbReference type="ARBA" id="ARBA00023136"/>
    </source>
</evidence>
<dbReference type="InterPro" id="IPR027417">
    <property type="entry name" value="P-loop_NTPase"/>
</dbReference>
<keyword evidence="7" id="KW-0472">Membrane</keyword>
<keyword evidence="4" id="KW-1003">Cell membrane</keyword>
<dbReference type="InterPro" id="IPR017871">
    <property type="entry name" value="ABC_transporter-like_CS"/>
</dbReference>
<feature type="domain" description="ABC transporter" evidence="8">
    <location>
        <begin position="2"/>
        <end position="249"/>
    </location>
</feature>
<dbReference type="Gene3D" id="3.40.50.300">
    <property type="entry name" value="P-loop containing nucleotide triphosphate hydrolases"/>
    <property type="match status" value="1"/>
</dbReference>
<dbReference type="SMART" id="SM00382">
    <property type="entry name" value="AAA"/>
    <property type="match status" value="1"/>
</dbReference>
<dbReference type="CDD" id="cd03257">
    <property type="entry name" value="ABC_NikE_OppD_transporters"/>
    <property type="match status" value="1"/>
</dbReference>
<dbReference type="PROSITE" id="PS00211">
    <property type="entry name" value="ABC_TRANSPORTER_1"/>
    <property type="match status" value="1"/>
</dbReference>
<protein>
    <submittedName>
        <fullName evidence="9">ABC transporter ATP-binding protein</fullName>
    </submittedName>
</protein>
<dbReference type="PANTHER" id="PTHR43297:SF2">
    <property type="entry name" value="DIPEPTIDE TRANSPORT ATP-BINDING PROTEIN DPPD"/>
    <property type="match status" value="1"/>
</dbReference>
<dbReference type="GO" id="GO:0005524">
    <property type="term" value="F:ATP binding"/>
    <property type="evidence" value="ECO:0007669"/>
    <property type="project" value="UniProtKB-KW"/>
</dbReference>
<evidence type="ECO:0000256" key="2">
    <source>
        <dbReference type="ARBA" id="ARBA00005417"/>
    </source>
</evidence>
<dbReference type="PROSITE" id="PS50893">
    <property type="entry name" value="ABC_TRANSPORTER_2"/>
    <property type="match status" value="1"/>
</dbReference>
<dbReference type="Proteomes" id="UP000664601">
    <property type="component" value="Unassembled WGS sequence"/>
</dbReference>
<dbReference type="Pfam" id="PF00005">
    <property type="entry name" value="ABC_tran"/>
    <property type="match status" value="1"/>
</dbReference>
<evidence type="ECO:0000313" key="9">
    <source>
        <dbReference type="EMBL" id="MBO1308018.1"/>
    </source>
</evidence>
<evidence type="ECO:0000256" key="4">
    <source>
        <dbReference type="ARBA" id="ARBA00022475"/>
    </source>
</evidence>
<keyword evidence="10" id="KW-1185">Reference proteome</keyword>
<keyword evidence="5" id="KW-0547">Nucleotide-binding</keyword>
<comment type="subcellular location">
    <subcellularLocation>
        <location evidence="1">Cell membrane</location>
        <topology evidence="1">Peripheral membrane protein</topology>
    </subcellularLocation>
</comment>
<dbReference type="InterPro" id="IPR050388">
    <property type="entry name" value="ABC_Ni/Peptide_Import"/>
</dbReference>
<gene>
    <name evidence="9" type="ORF">JZO70_17720</name>
</gene>
<organism evidence="9 10">
    <name type="scientific">Candidatus Enterococcus moelleringii</name>
    <dbReference type="NCBI Taxonomy" id="2815325"/>
    <lineage>
        <taxon>Bacteria</taxon>
        <taxon>Bacillati</taxon>
        <taxon>Bacillota</taxon>
        <taxon>Bacilli</taxon>
        <taxon>Lactobacillales</taxon>
        <taxon>Enterococcaceae</taxon>
        <taxon>Enterococcus</taxon>
    </lineage>
</organism>
<evidence type="ECO:0000259" key="8">
    <source>
        <dbReference type="PROSITE" id="PS50893"/>
    </source>
</evidence>
<comment type="similarity">
    <text evidence="2">Belongs to the ABC transporter superfamily.</text>
</comment>
<dbReference type="SUPFAM" id="SSF52540">
    <property type="entry name" value="P-loop containing nucleoside triphosphate hydrolases"/>
    <property type="match status" value="1"/>
</dbReference>
<evidence type="ECO:0000256" key="6">
    <source>
        <dbReference type="ARBA" id="ARBA00022840"/>
    </source>
</evidence>
<evidence type="ECO:0000256" key="3">
    <source>
        <dbReference type="ARBA" id="ARBA00022448"/>
    </source>
</evidence>
<evidence type="ECO:0000256" key="1">
    <source>
        <dbReference type="ARBA" id="ARBA00004202"/>
    </source>
</evidence>
<keyword evidence="6 9" id="KW-0067">ATP-binding</keyword>
<dbReference type="PANTHER" id="PTHR43297">
    <property type="entry name" value="OLIGOPEPTIDE TRANSPORT ATP-BINDING PROTEIN APPD"/>
    <property type="match status" value="1"/>
</dbReference>
<reference evidence="9 10" key="1">
    <citation type="submission" date="2021-03" db="EMBL/GenBank/DDBJ databases">
        <title>Enterococcal diversity collection.</title>
        <authorList>
            <person name="Gilmore M.S."/>
            <person name="Schwartzman J."/>
            <person name="Van Tyne D."/>
            <person name="Martin M."/>
            <person name="Earl A.M."/>
            <person name="Manson A.L."/>
            <person name="Straub T."/>
            <person name="Salamzade R."/>
            <person name="Saavedra J."/>
            <person name="Lebreton F."/>
            <person name="Prichula J."/>
            <person name="Schaufler K."/>
            <person name="Gaca A."/>
            <person name="Sgardioli B."/>
            <person name="Wagenaar J."/>
            <person name="Strong T."/>
        </authorList>
    </citation>
    <scope>NUCLEOTIDE SEQUENCE [LARGE SCALE GENOMIC DNA]</scope>
    <source>
        <strain evidence="9 10">669A</strain>
    </source>
</reference>
<evidence type="ECO:0000313" key="10">
    <source>
        <dbReference type="Proteomes" id="UP000664601"/>
    </source>
</evidence>
<name>A0ABS3LEF1_9ENTE</name>
<dbReference type="InterPro" id="IPR003593">
    <property type="entry name" value="AAA+_ATPase"/>
</dbReference>
<dbReference type="InterPro" id="IPR003439">
    <property type="entry name" value="ABC_transporter-like_ATP-bd"/>
</dbReference>
<comment type="caution">
    <text evidence="9">The sequence shown here is derived from an EMBL/GenBank/DDBJ whole genome shotgun (WGS) entry which is preliminary data.</text>
</comment>
<keyword evidence="3" id="KW-0813">Transport</keyword>
<proteinExistence type="inferred from homology"/>
<sequence>MLKIENLSVCYEGNQNPSVQDFNLTMKKGEIVGIVGESGSGKSTVLKTVLGALPKTAKITGAIDLQGESLLAQSPAQWQKMRGTKLSLIFQDSSSALNPIRKIGPQFEEYIQQHLSLDSKSARQKAEEMLIKMRLPDAKSIMDSYPHQLSGGMCQRVGIAMAMTFNPELLLADEPTSALDVVTQQQIVEELLLLRKSYHTSILLVTHNLAMAAYMSDQLVVMEKGVVVDCGTVLEVIESPTSDYTKRLLAAVPELGGALHV</sequence>